<dbReference type="InterPro" id="IPR000595">
    <property type="entry name" value="cNMP-bd_dom"/>
</dbReference>
<feature type="transmembrane region" description="Helical" evidence="2">
    <location>
        <begin position="634"/>
        <end position="654"/>
    </location>
</feature>
<keyword evidence="2" id="KW-0472">Membrane</keyword>
<sequence>MMEEQSFSPEERIITLNQQDDNSLYIISKGEVEIIFEGINQNGDVQQKNSLQWLKTGDYFGEISFITGKLRNASAIARGFVRVFKIKREQLLKELLLFPNDYEKFCQLKDQLMMKQSVSSVIQCYSCKSDQHLINECHFHHYCADKESIIKREYFPINQKRKSIYRRNSINKLHPWITQHILTKKAKEYAFSNTITENESEDNVDEINSIYQTSDEEQDEVLMRDDSQSINATQNQNDIEEEDNNKQFKKKRNIVPTNETFKTAGFTLLKQQKQQSIDSPQIDGVIPESKKLINTFQIKPHQGDTKSNPKTSKKRITIIKEVSEERLGSEQFQKTYRQTTKKKSKTTRILKDHSQFTDGYPIQSTLLGALFDKMQIFNYYFPINNYDVILKRYAKIQKFFGKKRLFPESSIYSFFNLTIKKGYKLRKLGLELQNQAGTQKLPSQTKKQHRKSKPALLFGKDIIMNNNQNVSQLQYGEFQGPNPQLLSNKVVLQQGDNQEGSSSSFTGPDQFVIQNFNDQIPQNIDKIKLMKRKRSEYYSPYEQEDGQFQKNKKPQFLRLILAKTLQKKFIDNLWNRSYLKKLNHLSNYQISQLDDLQYEQDSYFTLGRQNSKSLINSLAFWQAIEIFTPYSKFIVIWDVFQIITYIMIFFWLPFKLSFQIYFISDLFDMENTKIFEIILLSILALDVLVGLNLAFIFKGQIITERKRVIINYFNHKYLIQFMVSFFTVSAQFFIPSLDSEDNVTLITQIILCAIFYILRITKINKILAQIQEFFNLNASLNDLVGLMKLLMVIIFIAHICGCIWHGFGHYDSSYSWLDAYNLRDKSNGTKYNYSIYWATMTMTTVGYGDITAKNNSELIINNITMFVASIVFAYSVNSIGIFVSNIYKGNMEYRKSVTLINNFMSKNKINFELQTKIRSYLEYIWEEEQERNENEIGSITKKLSRHLQDDLQYELRGNILKNCKVIMKLFSQQFVKSLIQSMEEMSFSPEERIITCNQIDDCSLYIISKGEVELIFSGKNQQDSLIKKNTIKCLSQNDCFGEVAFFTGNSRSATAISKGFTKVFKIKRENFLFLLKSFPNDYEKFCDVRDKLVYNEYSKLQLNCFSCNSNQHLINQCHILHYCADHERIIKKELYPIQQQRNIRFFRQQNIKTPQSQSMCNYYSKRAYDLMQDLNSQEKGRIDLEDGDSHIYLMHDAYDNENRYSSVNQFRSQSRTLSKVSQKQSQQIELNEEDKNNQAYGRGQTASTAGFGVHKSIEISWNVEQLSDSSNSSENQDQLIIQKQHTFLKTDEKMKSKTSLQRQISKTESNEENLKLSRKNQSNIIKHSDLEVKFQHQREPAKKNTNQIRNRTGDYFMQNNITNSALNMSIFYYNFDKMTILQYYQPLNNYDTVIKRYTRAQKYFGKKRLFPESSLYTFYFNTIKKGWKLRKLAKIAQNDISKFTPNIKVLEKVVLK</sequence>
<evidence type="ECO:0000256" key="2">
    <source>
        <dbReference type="SAM" id="Phobius"/>
    </source>
</evidence>
<feature type="transmembrane region" description="Helical" evidence="2">
    <location>
        <begin position="743"/>
        <end position="762"/>
    </location>
</feature>
<dbReference type="PANTHER" id="PTHR45689:SF5">
    <property type="entry name" value="I[[H]] CHANNEL, ISOFORM E"/>
    <property type="match status" value="1"/>
</dbReference>
<accession>A0A8S1QZJ0</accession>
<proteinExistence type="predicted"/>
<dbReference type="InterPro" id="IPR013099">
    <property type="entry name" value="K_chnl_dom"/>
</dbReference>
<feature type="transmembrane region" description="Helical" evidence="2">
    <location>
        <begin position="717"/>
        <end position="737"/>
    </location>
</feature>
<dbReference type="GO" id="GO:0003254">
    <property type="term" value="P:regulation of membrane depolarization"/>
    <property type="evidence" value="ECO:0007669"/>
    <property type="project" value="TreeGrafter"/>
</dbReference>
<protein>
    <recommendedName>
        <fullName evidence="3">Cyclic nucleotide-binding domain-containing protein</fullName>
    </recommendedName>
</protein>
<evidence type="ECO:0000256" key="1">
    <source>
        <dbReference type="SAM" id="MobiDB-lite"/>
    </source>
</evidence>
<dbReference type="Pfam" id="PF07885">
    <property type="entry name" value="Ion_trans_2"/>
    <property type="match status" value="1"/>
</dbReference>
<dbReference type="Proteomes" id="UP000692954">
    <property type="component" value="Unassembled WGS sequence"/>
</dbReference>
<dbReference type="InterPro" id="IPR051413">
    <property type="entry name" value="K/Na_HCN_channel"/>
</dbReference>
<evidence type="ECO:0000259" key="3">
    <source>
        <dbReference type="PROSITE" id="PS50042"/>
    </source>
</evidence>
<dbReference type="PROSITE" id="PS50042">
    <property type="entry name" value="CNMP_BINDING_3"/>
    <property type="match status" value="2"/>
</dbReference>
<dbReference type="GO" id="GO:0005249">
    <property type="term" value="F:voltage-gated potassium channel activity"/>
    <property type="evidence" value="ECO:0007669"/>
    <property type="project" value="TreeGrafter"/>
</dbReference>
<dbReference type="CDD" id="cd00038">
    <property type="entry name" value="CAP_ED"/>
    <property type="match status" value="2"/>
</dbReference>
<feature type="transmembrane region" description="Helical" evidence="2">
    <location>
        <begin position="783"/>
        <end position="807"/>
    </location>
</feature>
<feature type="transmembrane region" description="Helical" evidence="2">
    <location>
        <begin position="863"/>
        <end position="887"/>
    </location>
</feature>
<keyword evidence="2" id="KW-1133">Transmembrane helix</keyword>
<dbReference type="SMART" id="SM00100">
    <property type="entry name" value="cNMP"/>
    <property type="match status" value="2"/>
</dbReference>
<feature type="domain" description="Cyclic nucleotide-binding" evidence="3">
    <location>
        <begin position="1"/>
        <end position="95"/>
    </location>
</feature>
<gene>
    <name evidence="4" type="ORF">PSON_ATCC_30995.1.T1280141</name>
</gene>
<feature type="transmembrane region" description="Helical" evidence="2">
    <location>
        <begin position="674"/>
        <end position="697"/>
    </location>
</feature>
<comment type="caution">
    <text evidence="4">The sequence shown here is derived from an EMBL/GenBank/DDBJ whole genome shotgun (WGS) entry which is preliminary data.</text>
</comment>
<dbReference type="GO" id="GO:0035725">
    <property type="term" value="P:sodium ion transmembrane transport"/>
    <property type="evidence" value="ECO:0007669"/>
    <property type="project" value="TreeGrafter"/>
</dbReference>
<feature type="compositionally biased region" description="Polar residues" evidence="1">
    <location>
        <begin position="1215"/>
        <end position="1229"/>
    </location>
</feature>
<reference evidence="4" key="1">
    <citation type="submission" date="2021-01" db="EMBL/GenBank/DDBJ databases">
        <authorList>
            <consortium name="Genoscope - CEA"/>
            <person name="William W."/>
        </authorList>
    </citation>
    <scope>NUCLEOTIDE SEQUENCE</scope>
</reference>
<dbReference type="Pfam" id="PF00027">
    <property type="entry name" value="cNMP_binding"/>
    <property type="match status" value="2"/>
</dbReference>
<keyword evidence="5" id="KW-1185">Reference proteome</keyword>
<keyword evidence="2" id="KW-0812">Transmembrane</keyword>
<feature type="domain" description="Cyclic nucleotide-binding" evidence="3">
    <location>
        <begin position="966"/>
        <end position="1075"/>
    </location>
</feature>
<name>A0A8S1QZJ0_9CILI</name>
<dbReference type="EMBL" id="CAJJDN010000128">
    <property type="protein sequence ID" value="CAD8120889.1"/>
    <property type="molecule type" value="Genomic_DNA"/>
</dbReference>
<dbReference type="PANTHER" id="PTHR45689">
    <property type="entry name" value="I[[H]] CHANNEL, ISOFORM E"/>
    <property type="match status" value="1"/>
</dbReference>
<feature type="region of interest" description="Disordered" evidence="1">
    <location>
        <begin position="1215"/>
        <end position="1243"/>
    </location>
</feature>
<evidence type="ECO:0000313" key="5">
    <source>
        <dbReference type="Proteomes" id="UP000692954"/>
    </source>
</evidence>
<organism evidence="4 5">
    <name type="scientific">Paramecium sonneborni</name>
    <dbReference type="NCBI Taxonomy" id="65129"/>
    <lineage>
        <taxon>Eukaryota</taxon>
        <taxon>Sar</taxon>
        <taxon>Alveolata</taxon>
        <taxon>Ciliophora</taxon>
        <taxon>Intramacronucleata</taxon>
        <taxon>Oligohymenophorea</taxon>
        <taxon>Peniculida</taxon>
        <taxon>Parameciidae</taxon>
        <taxon>Paramecium</taxon>
    </lineage>
</organism>
<dbReference type="GO" id="GO:0098855">
    <property type="term" value="C:HCN channel complex"/>
    <property type="evidence" value="ECO:0007669"/>
    <property type="project" value="TreeGrafter"/>
</dbReference>
<evidence type="ECO:0000313" key="4">
    <source>
        <dbReference type="EMBL" id="CAD8120889.1"/>
    </source>
</evidence>